<feature type="compositionally biased region" description="Polar residues" evidence="3">
    <location>
        <begin position="86"/>
        <end position="108"/>
    </location>
</feature>
<evidence type="ECO:0000313" key="5">
    <source>
        <dbReference type="Proteomes" id="UP000095280"/>
    </source>
</evidence>
<keyword evidence="5" id="KW-1185">Reference proteome</keyword>
<dbReference type="PANTHER" id="PTHR48051:SF1">
    <property type="entry name" value="RAS SUPPRESSOR PROTEIN 1"/>
    <property type="match status" value="1"/>
</dbReference>
<organism evidence="5 6">
    <name type="scientific">Macrostomum lignano</name>
    <dbReference type="NCBI Taxonomy" id="282301"/>
    <lineage>
        <taxon>Eukaryota</taxon>
        <taxon>Metazoa</taxon>
        <taxon>Spiralia</taxon>
        <taxon>Lophotrochozoa</taxon>
        <taxon>Platyhelminthes</taxon>
        <taxon>Rhabditophora</taxon>
        <taxon>Macrostomorpha</taxon>
        <taxon>Macrostomida</taxon>
        <taxon>Macrostomidae</taxon>
        <taxon>Macrostomum</taxon>
    </lineage>
</organism>
<sequence>MSKPVDTRSVGQSSVVSSMSNVSGQSPPKPSDPRKAERLVHYKRDYYIPGLGHIPQEILDQPPQFYSHEDEQDAYYSISPSGGGTSTDTDSQLFSSSPSTVQFGSGSPESLAGSLASMDIRQKQKRVMVQTPSSKKLEAPRKPTVPEKGPDVTKDIAKCKANSETILDLSGNRLTALPPAVRDLNCVTEMYLYDNKLTQLPDEIGAMVSLEKLMLQQNCLTSLPLTMQYLTKLRVLDLRHNRLENRIPAVIYKLYGLTQLLLTYNKIAEIDPDIGSLISLTVLVVNRNTIRMPIPSSIGTLRQLKKLDLSHNKISEIPDEIGKCILLSDVNLQHNSLTALPESIGELRSLTRLGLKYNQLTSIPKTLANCQKLDEFNIENNDIATLPEGLLSSMKRLTTQWGFLVRLTTAALNSGRQCAPKYCMDLAKSAPRPALSVR</sequence>
<name>A0A1I8ICP1_9PLAT</name>
<evidence type="ECO:0000313" key="6">
    <source>
        <dbReference type="WBParaSite" id="maker-uti_cns_0011353-snap-gene-0.3-mRNA-1"/>
    </source>
</evidence>
<reference evidence="6" key="1">
    <citation type="submission" date="2016-11" db="UniProtKB">
        <authorList>
            <consortium name="WormBaseParasite"/>
        </authorList>
    </citation>
    <scope>IDENTIFICATION</scope>
</reference>
<protein>
    <submittedName>
        <fullName evidence="6">Leucine-rich repeat protein soc-2 homolog</fullName>
    </submittedName>
</protein>
<feature type="region of interest" description="Disordered" evidence="3">
    <location>
        <begin position="126"/>
        <end position="152"/>
    </location>
</feature>
<dbReference type="Pfam" id="PF23598">
    <property type="entry name" value="LRR_14"/>
    <property type="match status" value="1"/>
</dbReference>
<dbReference type="Pfam" id="PF13855">
    <property type="entry name" value="LRR_8"/>
    <property type="match status" value="1"/>
</dbReference>
<feature type="region of interest" description="Disordered" evidence="3">
    <location>
        <begin position="1"/>
        <end position="41"/>
    </location>
</feature>
<dbReference type="SMART" id="SM00369">
    <property type="entry name" value="LRR_TYP"/>
    <property type="match status" value="8"/>
</dbReference>
<feature type="compositionally biased region" description="Basic and acidic residues" evidence="3">
    <location>
        <begin position="31"/>
        <end position="41"/>
    </location>
</feature>
<evidence type="ECO:0000256" key="2">
    <source>
        <dbReference type="ARBA" id="ARBA00022737"/>
    </source>
</evidence>
<dbReference type="AlphaFoldDB" id="A0A1I8ICP1"/>
<dbReference type="InterPro" id="IPR055414">
    <property type="entry name" value="LRR_R13L4/SHOC2-like"/>
</dbReference>
<dbReference type="GO" id="GO:0005737">
    <property type="term" value="C:cytoplasm"/>
    <property type="evidence" value="ECO:0007669"/>
    <property type="project" value="TreeGrafter"/>
</dbReference>
<proteinExistence type="predicted"/>
<dbReference type="Proteomes" id="UP000095280">
    <property type="component" value="Unplaced"/>
</dbReference>
<dbReference type="PANTHER" id="PTHR48051">
    <property type="match status" value="1"/>
</dbReference>
<evidence type="ECO:0000256" key="1">
    <source>
        <dbReference type="ARBA" id="ARBA00022614"/>
    </source>
</evidence>
<dbReference type="InterPro" id="IPR050216">
    <property type="entry name" value="LRR_domain-containing"/>
</dbReference>
<dbReference type="WBParaSite" id="maker-uti_cns_0011353-snap-gene-0.3-mRNA-1">
    <property type="protein sequence ID" value="maker-uti_cns_0011353-snap-gene-0.3-mRNA-1"/>
    <property type="gene ID" value="maker-uti_cns_0011353-snap-gene-0.3"/>
</dbReference>
<dbReference type="InterPro" id="IPR003591">
    <property type="entry name" value="Leu-rich_rpt_typical-subtyp"/>
</dbReference>
<feature type="region of interest" description="Disordered" evidence="3">
    <location>
        <begin position="53"/>
        <end position="112"/>
    </location>
</feature>
<dbReference type="SUPFAM" id="SSF52058">
    <property type="entry name" value="L domain-like"/>
    <property type="match status" value="1"/>
</dbReference>
<dbReference type="InterPro" id="IPR032675">
    <property type="entry name" value="LRR_dom_sf"/>
</dbReference>
<accession>A0A1I8ICP1</accession>
<evidence type="ECO:0000259" key="4">
    <source>
        <dbReference type="Pfam" id="PF23598"/>
    </source>
</evidence>
<dbReference type="Gene3D" id="3.80.10.10">
    <property type="entry name" value="Ribonuclease Inhibitor"/>
    <property type="match status" value="2"/>
</dbReference>
<dbReference type="SMART" id="SM00364">
    <property type="entry name" value="LRR_BAC"/>
    <property type="match status" value="4"/>
</dbReference>
<keyword evidence="2" id="KW-0677">Repeat</keyword>
<dbReference type="InterPro" id="IPR001611">
    <property type="entry name" value="Leu-rich_rpt"/>
</dbReference>
<keyword evidence="1" id="KW-0433">Leucine-rich repeat</keyword>
<evidence type="ECO:0000256" key="3">
    <source>
        <dbReference type="SAM" id="MobiDB-lite"/>
    </source>
</evidence>
<feature type="compositionally biased region" description="Low complexity" evidence="3">
    <location>
        <begin position="9"/>
        <end position="26"/>
    </location>
</feature>
<feature type="domain" description="Disease resistance R13L4/SHOC-2-like LRR" evidence="4">
    <location>
        <begin position="297"/>
        <end position="385"/>
    </location>
</feature>
<feature type="compositionally biased region" description="Basic and acidic residues" evidence="3">
    <location>
        <begin position="135"/>
        <end position="152"/>
    </location>
</feature>
<dbReference type="PROSITE" id="PS51450">
    <property type="entry name" value="LRR"/>
    <property type="match status" value="1"/>
</dbReference>